<organism evidence="2 3">
    <name type="scientific">Azohydromonas caseinilytica</name>
    <dbReference type="NCBI Taxonomy" id="2728836"/>
    <lineage>
        <taxon>Bacteria</taxon>
        <taxon>Pseudomonadati</taxon>
        <taxon>Pseudomonadota</taxon>
        <taxon>Betaproteobacteria</taxon>
        <taxon>Burkholderiales</taxon>
        <taxon>Sphaerotilaceae</taxon>
        <taxon>Azohydromonas</taxon>
    </lineage>
</organism>
<dbReference type="EMBL" id="JABBFW010000014">
    <property type="protein sequence ID" value="NML17039.1"/>
    <property type="molecule type" value="Genomic_DNA"/>
</dbReference>
<evidence type="ECO:0000313" key="2">
    <source>
        <dbReference type="EMBL" id="NML17039.1"/>
    </source>
</evidence>
<reference evidence="2 3" key="1">
    <citation type="submission" date="2020-04" db="EMBL/GenBank/DDBJ databases">
        <title>Azohydromonas sp. isolated from soil.</title>
        <authorList>
            <person name="Dahal R.H."/>
        </authorList>
    </citation>
    <scope>NUCLEOTIDE SEQUENCE [LARGE SCALE GENOMIC DNA]</scope>
    <source>
        <strain evidence="2 3">G-1-1-14</strain>
    </source>
</reference>
<dbReference type="RefSeq" id="WP_169161937.1">
    <property type="nucleotide sequence ID" value="NZ_JABBFW010000014.1"/>
</dbReference>
<dbReference type="AlphaFoldDB" id="A0A848FFD9"/>
<comment type="caution">
    <text evidence="2">The sequence shown here is derived from an EMBL/GenBank/DDBJ whole genome shotgun (WGS) entry which is preliminary data.</text>
</comment>
<sequence length="386" mass="43197">MSTADEIFEEVRNSFLETNSRRRRRFLPGLLIAMMNLVRGVRGHDGRFSSMAEFYAAYPRQTVTADGGRANTLIISIPGENRTQSIRPYYEAFVRWLRIDNKRLDYPKAAPHATQAWGDYQHWLESFLPMTDESLDTLEQRVKAFVLEQLPAHVRDTSALRREPLRFSLFLQNFDLSTSRHRGEKSGAAYQGTVFGYIRADAAHLQIETARVRSAGKREGRIGDIDALNGQQLVISAEVKQYIIKEDEVPDFEDFATQVANEGALGLVVALDFTPTARTALKSMGLEPLSRSDMQSHVRLWDALKQRVAVEALLYYVTRIEQNAPLRDRVMAFFADIEAQTAAAAAGTAELPEPTADLEVISEPAAIEAPAVTAEPAEQPPRSEQG</sequence>
<feature type="region of interest" description="Disordered" evidence="1">
    <location>
        <begin position="363"/>
        <end position="386"/>
    </location>
</feature>
<evidence type="ECO:0000313" key="3">
    <source>
        <dbReference type="Proteomes" id="UP000574067"/>
    </source>
</evidence>
<accession>A0A848FFD9</accession>
<proteinExistence type="predicted"/>
<evidence type="ECO:0000256" key="1">
    <source>
        <dbReference type="SAM" id="MobiDB-lite"/>
    </source>
</evidence>
<keyword evidence="3" id="KW-1185">Reference proteome</keyword>
<protein>
    <submittedName>
        <fullName evidence="2">Uncharacterized protein</fullName>
    </submittedName>
</protein>
<name>A0A848FFD9_9BURK</name>
<gene>
    <name evidence="2" type="ORF">HHL10_18825</name>
</gene>
<dbReference type="Proteomes" id="UP000574067">
    <property type="component" value="Unassembled WGS sequence"/>
</dbReference>